<dbReference type="Proteomes" id="UP000006902">
    <property type="component" value="Chromosome"/>
</dbReference>
<keyword evidence="1" id="KW-1133">Transmembrane helix</keyword>
<name>D3VPP5_MYCAA</name>
<evidence type="ECO:0000313" key="2">
    <source>
        <dbReference type="EMBL" id="CBH40415.1"/>
    </source>
</evidence>
<proteinExistence type="predicted"/>
<keyword evidence="1" id="KW-0472">Membrane</keyword>
<protein>
    <submittedName>
        <fullName evidence="2">Uncharacterized protein</fullName>
    </submittedName>
</protein>
<organism evidence="2 3">
    <name type="scientific">Mycoplasmopsis agalactiae</name>
    <name type="common">Mycoplasma agalactiae</name>
    <dbReference type="NCBI Taxonomy" id="2110"/>
    <lineage>
        <taxon>Bacteria</taxon>
        <taxon>Bacillati</taxon>
        <taxon>Mycoplasmatota</taxon>
        <taxon>Mycoplasmoidales</taxon>
        <taxon>Metamycoplasmataceae</taxon>
        <taxon>Mycoplasmopsis</taxon>
    </lineage>
</organism>
<keyword evidence="1" id="KW-0812">Transmembrane</keyword>
<dbReference type="KEGG" id="mal:MAGa1850"/>
<accession>D3VPP5</accession>
<sequence length="108" mass="11856">MSRTKRLSISYLVTYPIAFAIVVVLLAIFGKDLYNHAQGTTISAAFASGTIFVLWAFVVAIPVIMLLINILLLFHKVGTIARILLIIGLFIPWLSFIGALIALLRPTN</sequence>
<gene>
    <name evidence="2" type="ordered locus">MAGa1850</name>
</gene>
<evidence type="ECO:0000256" key="1">
    <source>
        <dbReference type="SAM" id="Phobius"/>
    </source>
</evidence>
<evidence type="ECO:0000313" key="3">
    <source>
        <dbReference type="Proteomes" id="UP000006902"/>
    </source>
</evidence>
<feature type="transmembrane region" description="Helical" evidence="1">
    <location>
        <begin position="12"/>
        <end position="30"/>
    </location>
</feature>
<reference evidence="3" key="1">
    <citation type="journal article" date="2010" name="BMC Genomics">
        <title>Comparative genomic and proteomic analyses of two Mycoplasma agalactiae strains: clues to the macro- and micro-events that are shaping mycoplasma diversity.</title>
        <authorList>
            <person name="Nouvel L.X."/>
            <person name="Sirand-Pugnet P."/>
            <person name="Marenda M.S."/>
            <person name="Sagne E."/>
            <person name="Barbe V."/>
            <person name="Mangenot S."/>
            <person name="Schenowitz C."/>
            <person name="Jacob D."/>
            <person name="Barre A."/>
            <person name="Claverol S."/>
            <person name="Blanchard A."/>
            <person name="Citti C."/>
        </authorList>
    </citation>
    <scope>NUCLEOTIDE SEQUENCE [LARGE SCALE GENOMIC DNA]</scope>
    <source>
        <strain evidence="3">5632</strain>
    </source>
</reference>
<dbReference type="OrthoDB" id="400204at2"/>
<dbReference type="AlphaFoldDB" id="D3VPP5"/>
<dbReference type="EMBL" id="FP671138">
    <property type="protein sequence ID" value="CBH40415.1"/>
    <property type="molecule type" value="Genomic_DNA"/>
</dbReference>
<dbReference type="RefSeq" id="WP_013021842.1">
    <property type="nucleotide sequence ID" value="NC_013948.1"/>
</dbReference>
<feature type="transmembrane region" description="Helical" evidence="1">
    <location>
        <begin position="83"/>
        <end position="104"/>
    </location>
</feature>
<dbReference type="eggNOG" id="ENOG5031ZDM">
    <property type="taxonomic scope" value="Bacteria"/>
</dbReference>
<feature type="transmembrane region" description="Helical" evidence="1">
    <location>
        <begin position="42"/>
        <end position="71"/>
    </location>
</feature>